<accession>A0A5B0RHI5</accession>
<dbReference type="EMBL" id="VSWC01000029">
    <property type="protein sequence ID" value="KAA1107520.1"/>
    <property type="molecule type" value="Genomic_DNA"/>
</dbReference>
<proteinExistence type="predicted"/>
<protein>
    <submittedName>
        <fullName evidence="2">Uncharacterized protein</fullName>
    </submittedName>
</protein>
<organism evidence="2 4">
    <name type="scientific">Puccinia graminis f. sp. tritici</name>
    <dbReference type="NCBI Taxonomy" id="56615"/>
    <lineage>
        <taxon>Eukaryota</taxon>
        <taxon>Fungi</taxon>
        <taxon>Dikarya</taxon>
        <taxon>Basidiomycota</taxon>
        <taxon>Pucciniomycotina</taxon>
        <taxon>Pucciniomycetes</taxon>
        <taxon>Pucciniales</taxon>
        <taxon>Pucciniaceae</taxon>
        <taxon>Puccinia</taxon>
    </lineage>
</organism>
<evidence type="ECO:0000313" key="2">
    <source>
        <dbReference type="EMBL" id="KAA1124678.1"/>
    </source>
</evidence>
<reference evidence="3 4" key="1">
    <citation type="submission" date="2019-05" db="EMBL/GenBank/DDBJ databases">
        <title>Emergence of the Ug99 lineage of the wheat stem rust pathogen through somatic hybridization.</title>
        <authorList>
            <person name="Li F."/>
            <person name="Upadhyaya N.M."/>
            <person name="Sperschneider J."/>
            <person name="Matny O."/>
            <person name="Nguyen-Phuc H."/>
            <person name="Mago R."/>
            <person name="Raley C."/>
            <person name="Miller M.E."/>
            <person name="Silverstein K.A.T."/>
            <person name="Henningsen E."/>
            <person name="Hirsch C.D."/>
            <person name="Visser B."/>
            <person name="Pretorius Z.A."/>
            <person name="Steffenson B.J."/>
            <person name="Schwessinger B."/>
            <person name="Dodds P.N."/>
            <person name="Figueroa M."/>
        </authorList>
    </citation>
    <scope>NUCLEOTIDE SEQUENCE [LARGE SCALE GENOMIC DNA]</scope>
    <source>
        <strain evidence="1">21-0</strain>
        <strain evidence="2 4">Ug99</strain>
    </source>
</reference>
<dbReference type="Proteomes" id="UP000325313">
    <property type="component" value="Unassembled WGS sequence"/>
</dbReference>
<evidence type="ECO:0000313" key="4">
    <source>
        <dbReference type="Proteomes" id="UP000325313"/>
    </source>
</evidence>
<dbReference type="Proteomes" id="UP000324748">
    <property type="component" value="Unassembled WGS sequence"/>
</dbReference>
<dbReference type="AlphaFoldDB" id="A0A5B0RHI5"/>
<dbReference type="EMBL" id="VDEP01000203">
    <property type="protein sequence ID" value="KAA1124678.1"/>
    <property type="molecule type" value="Genomic_DNA"/>
</dbReference>
<gene>
    <name evidence="1" type="ORF">PGT21_017344</name>
    <name evidence="2" type="ORF">PGTUg99_028374</name>
</gene>
<sequence length="90" mass="10092">MDTAAALSLQHTTIPEAVHLHRPARVLTTIPGDQNKNGRAFQPGSALRHTMLIIYWNSVFQVARVHGYIKADRIFKLRREDCRAILSATG</sequence>
<name>A0A5B0RHI5_PUCGR</name>
<evidence type="ECO:0000313" key="3">
    <source>
        <dbReference type="Proteomes" id="UP000324748"/>
    </source>
</evidence>
<evidence type="ECO:0000313" key="1">
    <source>
        <dbReference type="EMBL" id="KAA1107520.1"/>
    </source>
</evidence>
<keyword evidence="3" id="KW-1185">Reference proteome</keyword>
<comment type="caution">
    <text evidence="2">The sequence shown here is derived from an EMBL/GenBank/DDBJ whole genome shotgun (WGS) entry which is preliminary data.</text>
</comment>